<reference evidence="1 2" key="1">
    <citation type="journal article" date="2018" name="Front. Microbiol.">
        <title>Hydrolytic Capabilities as a Key to Environmental Success: Chitinolytic and Cellulolytic Acidobacteria From Acidic Sub-arctic Soils and Boreal Peatlands.</title>
        <authorList>
            <person name="Belova S.E."/>
            <person name="Ravin N.V."/>
            <person name="Pankratov T.A."/>
            <person name="Rakitin A.L."/>
            <person name="Ivanova A.A."/>
            <person name="Beletsky A.V."/>
            <person name="Mardanov A.V."/>
            <person name="Sinninghe Damste J.S."/>
            <person name="Dedysh S.N."/>
        </authorList>
    </citation>
    <scope>NUCLEOTIDE SEQUENCE [LARGE SCALE GENOMIC DNA]</scope>
    <source>
        <strain evidence="1 2">SBC82</strain>
    </source>
</reference>
<accession>A0A2Z5GAL6</accession>
<sequence length="41" mass="4625">MAAPRRSAGHFAVLAEMVSKYRLRVALHRYKAIRIASSRPS</sequence>
<proteinExistence type="predicted"/>
<organism evidence="1 2">
    <name type="scientific">Acidisarcina polymorpha</name>
    <dbReference type="NCBI Taxonomy" id="2211140"/>
    <lineage>
        <taxon>Bacteria</taxon>
        <taxon>Pseudomonadati</taxon>
        <taxon>Acidobacteriota</taxon>
        <taxon>Terriglobia</taxon>
        <taxon>Terriglobales</taxon>
        <taxon>Acidobacteriaceae</taxon>
        <taxon>Acidisarcina</taxon>
    </lineage>
</organism>
<dbReference type="EMBL" id="CP030840">
    <property type="protein sequence ID" value="AXC15754.1"/>
    <property type="molecule type" value="Genomic_DNA"/>
</dbReference>
<dbReference type="Proteomes" id="UP000253606">
    <property type="component" value="Chromosome"/>
</dbReference>
<dbReference type="KEGG" id="abas:ACPOL_6534"/>
<protein>
    <submittedName>
        <fullName evidence="1">Uncharacterized protein</fullName>
    </submittedName>
</protein>
<gene>
    <name evidence="1" type="ORF">ACPOL_6534</name>
</gene>
<evidence type="ECO:0000313" key="1">
    <source>
        <dbReference type="EMBL" id="AXC15754.1"/>
    </source>
</evidence>
<name>A0A2Z5GAL6_9BACT</name>
<dbReference type="AlphaFoldDB" id="A0A2Z5GAL6"/>
<evidence type="ECO:0000313" key="2">
    <source>
        <dbReference type="Proteomes" id="UP000253606"/>
    </source>
</evidence>
<keyword evidence="2" id="KW-1185">Reference proteome</keyword>